<dbReference type="RefSeq" id="WP_345386423.1">
    <property type="nucleotide sequence ID" value="NZ_BAABHG010000001.1"/>
</dbReference>
<dbReference type="InterPro" id="IPR036388">
    <property type="entry name" value="WH-like_DNA-bd_sf"/>
</dbReference>
<evidence type="ECO:0000256" key="1">
    <source>
        <dbReference type="ARBA" id="ARBA00005820"/>
    </source>
</evidence>
<name>A0ABW5GSB7_9PSEU</name>
<dbReference type="InterPro" id="IPR001867">
    <property type="entry name" value="OmpR/PhoB-type_DNA-bd"/>
</dbReference>
<proteinExistence type="inferred from homology"/>
<dbReference type="Gene3D" id="1.10.10.10">
    <property type="entry name" value="Winged helix-like DNA-binding domain superfamily/Winged helix DNA-binding domain"/>
    <property type="match status" value="1"/>
</dbReference>
<dbReference type="PANTHER" id="PTHR35807">
    <property type="entry name" value="TRANSCRIPTIONAL REGULATOR REDD-RELATED"/>
    <property type="match status" value="1"/>
</dbReference>
<dbReference type="InterPro" id="IPR011990">
    <property type="entry name" value="TPR-like_helical_dom_sf"/>
</dbReference>
<dbReference type="SMART" id="SM00862">
    <property type="entry name" value="Trans_reg_C"/>
    <property type="match status" value="1"/>
</dbReference>
<sequence length="477" mass="52239">MFGELEVWSAGRSLKVGTPRQQAVLAALVVDARRPVAIETLIDRVWGHAPPADPRAVLYSHLSRIRRLLTQIVTLPGGKPVRLERRYAGYVLDLDPESVDLHRFRRLVEQGGDRRHDDHVRAAVLAEALGLWRGPPLAGVPGEWAVQVRDRWDRRRLDAVVQWARIELRLGHPAAVLGTVPDFLAEHPLAEPLEAVLMRALQASGRGAEALDRYTAVRQRLAGRLGADPGPELRALHQAMLRGELPHSPPHHPDSTATPPPETSSGRTEAVTNDAPPSRAWLRPPHRRAVPAVLAAVTIVTAIVSGFLSQQGKNGGSPSSLSVDRAHELFAAARERDRDGRAGDAQATLVVAVRLYNELVRTDPDQNASPLAPAVIEALGRAGVDSSVPETTLRTWLANPAFTPYPAIAQALLLQGWRLEAPVFLDVIVWNYEHLPGIRSPHDVVDVRPDALRAAVLEASNTRHGTQVRDFERLLKP</sequence>
<dbReference type="Gene3D" id="1.25.40.10">
    <property type="entry name" value="Tetratricopeptide repeat domain"/>
    <property type="match status" value="1"/>
</dbReference>
<dbReference type="SMART" id="SM01043">
    <property type="entry name" value="BTAD"/>
    <property type="match status" value="1"/>
</dbReference>
<feature type="DNA-binding region" description="OmpR/PhoB-type" evidence="5">
    <location>
        <begin position="1"/>
        <end position="94"/>
    </location>
</feature>
<evidence type="ECO:0000313" key="9">
    <source>
        <dbReference type="Proteomes" id="UP001597419"/>
    </source>
</evidence>
<keyword evidence="2" id="KW-0805">Transcription regulation</keyword>
<dbReference type="Proteomes" id="UP001597419">
    <property type="component" value="Unassembled WGS sequence"/>
</dbReference>
<dbReference type="InterPro" id="IPR051677">
    <property type="entry name" value="AfsR-DnrI-RedD_regulator"/>
</dbReference>
<evidence type="ECO:0000256" key="6">
    <source>
        <dbReference type="SAM" id="MobiDB-lite"/>
    </source>
</evidence>
<evidence type="ECO:0000313" key="8">
    <source>
        <dbReference type="EMBL" id="MFD2463797.1"/>
    </source>
</evidence>
<evidence type="ECO:0000256" key="4">
    <source>
        <dbReference type="ARBA" id="ARBA00023163"/>
    </source>
</evidence>
<dbReference type="CDD" id="cd15831">
    <property type="entry name" value="BTAD"/>
    <property type="match status" value="1"/>
</dbReference>
<organism evidence="8 9">
    <name type="scientific">Amycolatopsis samaneae</name>
    <dbReference type="NCBI Taxonomy" id="664691"/>
    <lineage>
        <taxon>Bacteria</taxon>
        <taxon>Bacillati</taxon>
        <taxon>Actinomycetota</taxon>
        <taxon>Actinomycetes</taxon>
        <taxon>Pseudonocardiales</taxon>
        <taxon>Pseudonocardiaceae</taxon>
        <taxon>Amycolatopsis</taxon>
    </lineage>
</organism>
<keyword evidence="3 5" id="KW-0238">DNA-binding</keyword>
<keyword evidence="4" id="KW-0804">Transcription</keyword>
<evidence type="ECO:0000256" key="5">
    <source>
        <dbReference type="PROSITE-ProRule" id="PRU01091"/>
    </source>
</evidence>
<feature type="region of interest" description="Disordered" evidence="6">
    <location>
        <begin position="243"/>
        <end position="284"/>
    </location>
</feature>
<dbReference type="Pfam" id="PF03704">
    <property type="entry name" value="BTAD"/>
    <property type="match status" value="1"/>
</dbReference>
<gene>
    <name evidence="8" type="ORF">ACFSYJ_34640</name>
</gene>
<feature type="domain" description="OmpR/PhoB-type" evidence="7">
    <location>
        <begin position="1"/>
        <end position="94"/>
    </location>
</feature>
<dbReference type="SUPFAM" id="SSF46894">
    <property type="entry name" value="C-terminal effector domain of the bipartite response regulators"/>
    <property type="match status" value="1"/>
</dbReference>
<dbReference type="InterPro" id="IPR016032">
    <property type="entry name" value="Sig_transdc_resp-reg_C-effctor"/>
</dbReference>
<dbReference type="InterPro" id="IPR005158">
    <property type="entry name" value="BTAD"/>
</dbReference>
<dbReference type="SUPFAM" id="SSF48452">
    <property type="entry name" value="TPR-like"/>
    <property type="match status" value="1"/>
</dbReference>
<evidence type="ECO:0000259" key="7">
    <source>
        <dbReference type="PROSITE" id="PS51755"/>
    </source>
</evidence>
<accession>A0ABW5GSB7</accession>
<evidence type="ECO:0000256" key="3">
    <source>
        <dbReference type="ARBA" id="ARBA00023125"/>
    </source>
</evidence>
<evidence type="ECO:0000256" key="2">
    <source>
        <dbReference type="ARBA" id="ARBA00023015"/>
    </source>
</evidence>
<dbReference type="EMBL" id="JBHUKU010000022">
    <property type="protein sequence ID" value="MFD2463797.1"/>
    <property type="molecule type" value="Genomic_DNA"/>
</dbReference>
<protein>
    <submittedName>
        <fullName evidence="8">BTAD domain-containing putative transcriptional regulator</fullName>
    </submittedName>
</protein>
<keyword evidence="9" id="KW-1185">Reference proteome</keyword>
<dbReference type="PROSITE" id="PS51755">
    <property type="entry name" value="OMPR_PHOB"/>
    <property type="match status" value="1"/>
</dbReference>
<reference evidence="9" key="1">
    <citation type="journal article" date="2019" name="Int. J. Syst. Evol. Microbiol.">
        <title>The Global Catalogue of Microorganisms (GCM) 10K type strain sequencing project: providing services to taxonomists for standard genome sequencing and annotation.</title>
        <authorList>
            <consortium name="The Broad Institute Genomics Platform"/>
            <consortium name="The Broad Institute Genome Sequencing Center for Infectious Disease"/>
            <person name="Wu L."/>
            <person name="Ma J."/>
        </authorList>
    </citation>
    <scope>NUCLEOTIDE SEQUENCE [LARGE SCALE GENOMIC DNA]</scope>
    <source>
        <strain evidence="9">CGMCC 4.7643</strain>
    </source>
</reference>
<dbReference type="PANTHER" id="PTHR35807:SF1">
    <property type="entry name" value="TRANSCRIPTIONAL REGULATOR REDD"/>
    <property type="match status" value="1"/>
</dbReference>
<comment type="caution">
    <text evidence="8">The sequence shown here is derived from an EMBL/GenBank/DDBJ whole genome shotgun (WGS) entry which is preliminary data.</text>
</comment>
<dbReference type="Pfam" id="PF00486">
    <property type="entry name" value="Trans_reg_C"/>
    <property type="match status" value="1"/>
</dbReference>
<comment type="similarity">
    <text evidence="1">Belongs to the AfsR/DnrI/RedD regulatory family.</text>
</comment>